<evidence type="ECO:0000313" key="7">
    <source>
        <dbReference type="Proteomes" id="UP000293865"/>
    </source>
</evidence>
<dbReference type="PROSITE" id="PS00211">
    <property type="entry name" value="ABC_TRANSPORTER_1"/>
    <property type="match status" value="1"/>
</dbReference>
<comment type="caution">
    <text evidence="6">The sequence shown here is derived from an EMBL/GenBank/DDBJ whole genome shotgun (WGS) entry which is preliminary data.</text>
</comment>
<evidence type="ECO:0000259" key="5">
    <source>
        <dbReference type="PROSITE" id="PS50893"/>
    </source>
</evidence>
<gene>
    <name evidence="6" type="ORF">ESP51_00615</name>
</gene>
<keyword evidence="2" id="KW-0677">Repeat</keyword>
<dbReference type="PANTHER" id="PTHR43790:SF9">
    <property type="entry name" value="GALACTOFURANOSE TRANSPORTER ATP-BINDING PROTEIN YTFR"/>
    <property type="match status" value="1"/>
</dbReference>
<dbReference type="PANTHER" id="PTHR43790">
    <property type="entry name" value="CARBOHYDRATE TRANSPORT ATP-BINDING PROTEIN MG119-RELATED"/>
    <property type="match status" value="1"/>
</dbReference>
<dbReference type="GO" id="GO:0016887">
    <property type="term" value="F:ATP hydrolysis activity"/>
    <property type="evidence" value="ECO:0007669"/>
    <property type="project" value="InterPro"/>
</dbReference>
<feature type="domain" description="ABC transporter" evidence="5">
    <location>
        <begin position="260"/>
        <end position="503"/>
    </location>
</feature>
<sequence>MVERKELVRLTGIVKRFGTFVANDRIDLSVKAGTVHAIVGENGAGKSTLMKILAGEENPDEGTIEIEGVERSFRSPREAQRAGVGIVHQHFLLADALRVWENVVLADEPGSALRLDTAGARRRVGELAAANGFSVDVDAVVRDLGVGARQRVEILKVLYRDARIIILDEPTAVLVPSEAQSLFAAMRAFTEAGASVIFISHKLDEVLDFADEITVIRAGEVVGHRMPAETSARELASLMVKVAMPSVEPRIEPPGEQIVLEGRGLTVGDEGEVPALDDVSFSVRAGEILGVAGVEGNGQSELMLALLGRVAARGTVSVSGADVSGLSTEQRRGGGMAYIPEDRHHDGLVLSMPLRENAALGHHTHRPVKRGPWFSRSGAAAVAERIIARFDVRGGGPMTLASSLSGGNQQKFIVGRELGSDPRVLIAAHPTRGVDIGAQSAVWAELIEARDRGLGTLLISADLDELLALSDRVIVFYRGTIVGELDPRATDAETLGEYMTGVRSDRIAAPIDQEAAE</sequence>
<dbReference type="InterPro" id="IPR027417">
    <property type="entry name" value="P-loop_NTPase"/>
</dbReference>
<organism evidence="6 7">
    <name type="scientific">Agromyces albus</name>
    <dbReference type="NCBI Taxonomy" id="205332"/>
    <lineage>
        <taxon>Bacteria</taxon>
        <taxon>Bacillati</taxon>
        <taxon>Actinomycetota</taxon>
        <taxon>Actinomycetes</taxon>
        <taxon>Micrococcales</taxon>
        <taxon>Microbacteriaceae</taxon>
        <taxon>Agromyces</taxon>
    </lineage>
</organism>
<dbReference type="InterPro" id="IPR017871">
    <property type="entry name" value="ABC_transporter-like_CS"/>
</dbReference>
<dbReference type="AlphaFoldDB" id="A0A4Q2L4U1"/>
<dbReference type="EMBL" id="SDPN01000001">
    <property type="protein sequence ID" value="RXZ73238.1"/>
    <property type="molecule type" value="Genomic_DNA"/>
</dbReference>
<dbReference type="InterPro" id="IPR003593">
    <property type="entry name" value="AAA+_ATPase"/>
</dbReference>
<accession>A0A4Q2L4U1</accession>
<proteinExistence type="predicted"/>
<dbReference type="GO" id="GO:0005524">
    <property type="term" value="F:ATP binding"/>
    <property type="evidence" value="ECO:0007669"/>
    <property type="project" value="UniProtKB-KW"/>
</dbReference>
<dbReference type="SMART" id="SM00382">
    <property type="entry name" value="AAA"/>
    <property type="match status" value="2"/>
</dbReference>
<evidence type="ECO:0000256" key="2">
    <source>
        <dbReference type="ARBA" id="ARBA00022737"/>
    </source>
</evidence>
<keyword evidence="7" id="KW-1185">Reference proteome</keyword>
<protein>
    <submittedName>
        <fullName evidence="6">ABC transporter ATP-binding protein</fullName>
    </submittedName>
</protein>
<dbReference type="InterPro" id="IPR050107">
    <property type="entry name" value="ABC_carbohydrate_import_ATPase"/>
</dbReference>
<dbReference type="PROSITE" id="PS50893">
    <property type="entry name" value="ABC_TRANSPORTER_2"/>
    <property type="match status" value="2"/>
</dbReference>
<dbReference type="Proteomes" id="UP000293865">
    <property type="component" value="Unassembled WGS sequence"/>
</dbReference>
<dbReference type="Pfam" id="PF00005">
    <property type="entry name" value="ABC_tran"/>
    <property type="match status" value="2"/>
</dbReference>
<evidence type="ECO:0000256" key="1">
    <source>
        <dbReference type="ARBA" id="ARBA00022448"/>
    </source>
</evidence>
<dbReference type="CDD" id="cd03216">
    <property type="entry name" value="ABC_Carb_Monos_I"/>
    <property type="match status" value="1"/>
</dbReference>
<name>A0A4Q2L4U1_9MICO</name>
<dbReference type="InterPro" id="IPR003439">
    <property type="entry name" value="ABC_transporter-like_ATP-bd"/>
</dbReference>
<feature type="domain" description="ABC transporter" evidence="5">
    <location>
        <begin position="8"/>
        <end position="243"/>
    </location>
</feature>
<evidence type="ECO:0000256" key="3">
    <source>
        <dbReference type="ARBA" id="ARBA00022741"/>
    </source>
</evidence>
<keyword evidence="3" id="KW-0547">Nucleotide-binding</keyword>
<evidence type="ECO:0000313" key="6">
    <source>
        <dbReference type="EMBL" id="RXZ73238.1"/>
    </source>
</evidence>
<dbReference type="CDD" id="cd03215">
    <property type="entry name" value="ABC_Carb_Monos_II"/>
    <property type="match status" value="1"/>
</dbReference>
<reference evidence="6 7" key="1">
    <citation type="submission" date="2019-01" db="EMBL/GenBank/DDBJ databases">
        <title>Agromyces.</title>
        <authorList>
            <person name="Li J."/>
        </authorList>
    </citation>
    <scope>NUCLEOTIDE SEQUENCE [LARGE SCALE GENOMIC DNA]</scope>
    <source>
        <strain evidence="6 7">DSM 15934</strain>
    </source>
</reference>
<keyword evidence="4 6" id="KW-0067">ATP-binding</keyword>
<dbReference type="SUPFAM" id="SSF52540">
    <property type="entry name" value="P-loop containing nucleoside triphosphate hydrolases"/>
    <property type="match status" value="2"/>
</dbReference>
<dbReference type="Gene3D" id="3.40.50.300">
    <property type="entry name" value="P-loop containing nucleotide triphosphate hydrolases"/>
    <property type="match status" value="2"/>
</dbReference>
<dbReference type="RefSeq" id="WP_129518940.1">
    <property type="nucleotide sequence ID" value="NZ_SDPN01000001.1"/>
</dbReference>
<evidence type="ECO:0000256" key="4">
    <source>
        <dbReference type="ARBA" id="ARBA00022840"/>
    </source>
</evidence>
<keyword evidence="1" id="KW-0813">Transport</keyword>
<dbReference type="OrthoDB" id="39350at2"/>